<evidence type="ECO:0000313" key="2">
    <source>
        <dbReference type="Proteomes" id="UP000250235"/>
    </source>
</evidence>
<sequence length="219" mass="24665">MVCTRNGGNLANKFVVSADPVTKAMKPLKMQNKLFVHSCKQRMQHAWTKNVIVKNQVRAQHQDPVNQRIHIKTEPNNSTHLDSGILNEYVKVDEAAYDAELKEFFKRLPAMAVASKYGSEDTVSSAYVVPLIDLSSDEEEGLHGEARSCRIKTKVEIMGHQSPVATQKAKRMKFYYETTPPSKTKELEHVRHKLNTNFGQKMPVAVAPIIIDISDDSFA</sequence>
<accession>A0A2Z7B8K5</accession>
<dbReference type="AlphaFoldDB" id="A0A2Z7B8K5"/>
<dbReference type="GO" id="GO:0016740">
    <property type="term" value="F:transferase activity"/>
    <property type="evidence" value="ECO:0007669"/>
    <property type="project" value="UniProtKB-KW"/>
</dbReference>
<gene>
    <name evidence="1" type="ORF">F511_33108</name>
</gene>
<name>A0A2Z7B8K5_9LAMI</name>
<organism evidence="1 2">
    <name type="scientific">Dorcoceras hygrometricum</name>
    <dbReference type="NCBI Taxonomy" id="472368"/>
    <lineage>
        <taxon>Eukaryota</taxon>
        <taxon>Viridiplantae</taxon>
        <taxon>Streptophyta</taxon>
        <taxon>Embryophyta</taxon>
        <taxon>Tracheophyta</taxon>
        <taxon>Spermatophyta</taxon>
        <taxon>Magnoliopsida</taxon>
        <taxon>eudicotyledons</taxon>
        <taxon>Gunneridae</taxon>
        <taxon>Pentapetalae</taxon>
        <taxon>asterids</taxon>
        <taxon>lamiids</taxon>
        <taxon>Lamiales</taxon>
        <taxon>Gesneriaceae</taxon>
        <taxon>Didymocarpoideae</taxon>
        <taxon>Trichosporeae</taxon>
        <taxon>Loxocarpinae</taxon>
        <taxon>Dorcoceras</taxon>
    </lineage>
</organism>
<dbReference type="EMBL" id="KV010191">
    <property type="protein sequence ID" value="KZV28055.1"/>
    <property type="molecule type" value="Genomic_DNA"/>
</dbReference>
<proteinExistence type="predicted"/>
<keyword evidence="1" id="KW-0808">Transferase</keyword>
<keyword evidence="2" id="KW-1185">Reference proteome</keyword>
<protein>
    <submittedName>
        <fullName evidence="1">Acetyl-coenzyme A carboxylase carboxyl transferase subunit alpha, chloroplastic</fullName>
    </submittedName>
</protein>
<reference evidence="1 2" key="1">
    <citation type="journal article" date="2015" name="Proc. Natl. Acad. Sci. U.S.A.">
        <title>The resurrection genome of Boea hygrometrica: A blueprint for survival of dehydration.</title>
        <authorList>
            <person name="Xiao L."/>
            <person name="Yang G."/>
            <person name="Zhang L."/>
            <person name="Yang X."/>
            <person name="Zhao S."/>
            <person name="Ji Z."/>
            <person name="Zhou Q."/>
            <person name="Hu M."/>
            <person name="Wang Y."/>
            <person name="Chen M."/>
            <person name="Xu Y."/>
            <person name="Jin H."/>
            <person name="Xiao X."/>
            <person name="Hu G."/>
            <person name="Bao F."/>
            <person name="Hu Y."/>
            <person name="Wan P."/>
            <person name="Li L."/>
            <person name="Deng X."/>
            <person name="Kuang T."/>
            <person name="Xiang C."/>
            <person name="Zhu J.K."/>
            <person name="Oliver M.J."/>
            <person name="He Y."/>
        </authorList>
    </citation>
    <scope>NUCLEOTIDE SEQUENCE [LARGE SCALE GENOMIC DNA]</scope>
    <source>
        <strain evidence="2">cv. XS01</strain>
    </source>
</reference>
<dbReference type="Proteomes" id="UP000250235">
    <property type="component" value="Unassembled WGS sequence"/>
</dbReference>
<evidence type="ECO:0000313" key="1">
    <source>
        <dbReference type="EMBL" id="KZV28055.1"/>
    </source>
</evidence>